<protein>
    <recommendedName>
        <fullName evidence="3">F-box domain-containing protein</fullName>
    </recommendedName>
</protein>
<dbReference type="Gene3D" id="3.80.10.10">
    <property type="entry name" value="Ribonuclease Inhibitor"/>
    <property type="match status" value="1"/>
</dbReference>
<dbReference type="InterPro" id="IPR032675">
    <property type="entry name" value="LRR_dom_sf"/>
</dbReference>
<sequence>MPMLKDLATIRAINLESLRVRLVGQSGAIMKLDFDLFSGGTPCLRELDLETIRLPLTSPIFCGLTRLRLAHARFAGNDENLAHQLLRVISVCPDLEELYLRAIYPKINAGEGSHLFRTLHLSLPCLRKFTLDQIKHPRVTRALLESIQFPPAVRVELASSIYDSYIPYIPNASLLDSLRVEWGYRRMKGWDRDGNELLVLNGSVDDLHHYQTPNVTRLSIELHRHARSCIEFLTTAIQHLPLLTHIWVTFCGHEAPHDIMSDLPNALARPTLRRVYLVDCHIRPAVLESVRSGLVDSQGPEGSLVALTLVDCVRIHDSATSVWLDPPPRSAFTLRGALRCQPDRENLPQDHYFPEHKDE</sequence>
<dbReference type="AlphaFoldDB" id="A0A067N0F3"/>
<evidence type="ECO:0000313" key="1">
    <source>
        <dbReference type="EMBL" id="KDQ17647.1"/>
    </source>
</evidence>
<reference evidence="2" key="1">
    <citation type="journal article" date="2014" name="Proc. Natl. Acad. Sci. U.S.A.">
        <title>Extensive sampling of basidiomycete genomes demonstrates inadequacy of the white-rot/brown-rot paradigm for wood decay fungi.</title>
        <authorList>
            <person name="Riley R."/>
            <person name="Salamov A.A."/>
            <person name="Brown D.W."/>
            <person name="Nagy L.G."/>
            <person name="Floudas D."/>
            <person name="Held B.W."/>
            <person name="Levasseur A."/>
            <person name="Lombard V."/>
            <person name="Morin E."/>
            <person name="Otillar R."/>
            <person name="Lindquist E.A."/>
            <person name="Sun H."/>
            <person name="LaButti K.M."/>
            <person name="Schmutz J."/>
            <person name="Jabbour D."/>
            <person name="Luo H."/>
            <person name="Baker S.E."/>
            <person name="Pisabarro A.G."/>
            <person name="Walton J.D."/>
            <person name="Blanchette R.A."/>
            <person name="Henrissat B."/>
            <person name="Martin F."/>
            <person name="Cullen D."/>
            <person name="Hibbett D.S."/>
            <person name="Grigoriev I.V."/>
        </authorList>
    </citation>
    <scope>NUCLEOTIDE SEQUENCE [LARGE SCALE GENOMIC DNA]</scope>
    <source>
        <strain evidence="2">FD-172 SS1</strain>
    </source>
</reference>
<evidence type="ECO:0008006" key="3">
    <source>
        <dbReference type="Google" id="ProtNLM"/>
    </source>
</evidence>
<dbReference type="Proteomes" id="UP000027195">
    <property type="component" value="Unassembled WGS sequence"/>
</dbReference>
<dbReference type="STRING" id="930990.A0A067N0F3"/>
<dbReference type="InParanoid" id="A0A067N0F3"/>
<keyword evidence="2" id="KW-1185">Reference proteome</keyword>
<proteinExistence type="predicted"/>
<dbReference type="HOGENOM" id="CLU_771570_0_0_1"/>
<dbReference type="EMBL" id="KL198023">
    <property type="protein sequence ID" value="KDQ17647.1"/>
    <property type="molecule type" value="Genomic_DNA"/>
</dbReference>
<dbReference type="SUPFAM" id="SSF52047">
    <property type="entry name" value="RNI-like"/>
    <property type="match status" value="1"/>
</dbReference>
<evidence type="ECO:0000313" key="2">
    <source>
        <dbReference type="Proteomes" id="UP000027195"/>
    </source>
</evidence>
<name>A0A067N0F3_BOTB1</name>
<organism evidence="1 2">
    <name type="scientific">Botryobasidium botryosum (strain FD-172 SS1)</name>
    <dbReference type="NCBI Taxonomy" id="930990"/>
    <lineage>
        <taxon>Eukaryota</taxon>
        <taxon>Fungi</taxon>
        <taxon>Dikarya</taxon>
        <taxon>Basidiomycota</taxon>
        <taxon>Agaricomycotina</taxon>
        <taxon>Agaricomycetes</taxon>
        <taxon>Cantharellales</taxon>
        <taxon>Botryobasidiaceae</taxon>
        <taxon>Botryobasidium</taxon>
    </lineage>
</organism>
<accession>A0A067N0F3</accession>
<gene>
    <name evidence="1" type="ORF">BOTBODRAFT_42761</name>
</gene>